<keyword evidence="2" id="KW-1185">Reference proteome</keyword>
<organism evidence="1 2">
    <name type="scientific">Hypothenemus hampei</name>
    <name type="common">Coffee berry borer</name>
    <dbReference type="NCBI Taxonomy" id="57062"/>
    <lineage>
        <taxon>Eukaryota</taxon>
        <taxon>Metazoa</taxon>
        <taxon>Ecdysozoa</taxon>
        <taxon>Arthropoda</taxon>
        <taxon>Hexapoda</taxon>
        <taxon>Insecta</taxon>
        <taxon>Pterygota</taxon>
        <taxon>Neoptera</taxon>
        <taxon>Endopterygota</taxon>
        <taxon>Coleoptera</taxon>
        <taxon>Polyphaga</taxon>
        <taxon>Cucujiformia</taxon>
        <taxon>Curculionidae</taxon>
        <taxon>Scolytinae</taxon>
        <taxon>Hypothenemus</taxon>
    </lineage>
</organism>
<accession>A0ABD1E222</accession>
<evidence type="ECO:0000313" key="2">
    <source>
        <dbReference type="Proteomes" id="UP001566132"/>
    </source>
</evidence>
<protein>
    <submittedName>
        <fullName evidence="1">Uncharacterized protein</fullName>
    </submittedName>
</protein>
<proteinExistence type="predicted"/>
<dbReference type="AlphaFoldDB" id="A0ABD1E222"/>
<name>A0ABD1E222_HYPHA</name>
<reference evidence="1 2" key="1">
    <citation type="submission" date="2024-05" db="EMBL/GenBank/DDBJ databases">
        <title>Genetic variation in Jamaican populations of the coffee berry borer (Hypothenemus hampei).</title>
        <authorList>
            <person name="Errbii M."/>
            <person name="Myrie A."/>
        </authorList>
    </citation>
    <scope>NUCLEOTIDE SEQUENCE [LARGE SCALE GENOMIC DNA]</scope>
    <source>
        <strain evidence="1">JA-Hopewell-2020-01-JO</strain>
        <tissue evidence="1">Whole body</tissue>
    </source>
</reference>
<gene>
    <name evidence="1" type="ORF">ABEB36_014426</name>
</gene>
<sequence>MSNHGKAGQIYGQFIQDNLTLRLRQGHIQLAKKEIFVSTNTIQRRLQEANTKYRLTILKWLLSQKRVEKLKIKWIGRETAMKAYHGTRYEPSGLGFMESLKIPDVTAIDSKQDLRTRIMD</sequence>
<evidence type="ECO:0000313" key="1">
    <source>
        <dbReference type="EMBL" id="KAL1488623.1"/>
    </source>
</evidence>
<comment type="caution">
    <text evidence="1">The sequence shown here is derived from an EMBL/GenBank/DDBJ whole genome shotgun (WGS) entry which is preliminary data.</text>
</comment>
<dbReference type="EMBL" id="JBDJPC010000013">
    <property type="protein sequence ID" value="KAL1488623.1"/>
    <property type="molecule type" value="Genomic_DNA"/>
</dbReference>
<dbReference type="Proteomes" id="UP001566132">
    <property type="component" value="Unassembled WGS sequence"/>
</dbReference>